<keyword evidence="2" id="KW-1185">Reference proteome</keyword>
<dbReference type="Proteomes" id="UP000270924">
    <property type="component" value="Unassembled WGS sequence"/>
</dbReference>
<evidence type="ECO:0000313" key="1">
    <source>
        <dbReference type="EMBL" id="VDM07447.1"/>
    </source>
</evidence>
<organism evidence="1 2">
    <name type="scientific">Wuchereria bancrofti</name>
    <dbReference type="NCBI Taxonomy" id="6293"/>
    <lineage>
        <taxon>Eukaryota</taxon>
        <taxon>Metazoa</taxon>
        <taxon>Ecdysozoa</taxon>
        <taxon>Nematoda</taxon>
        <taxon>Chromadorea</taxon>
        <taxon>Rhabditida</taxon>
        <taxon>Spirurina</taxon>
        <taxon>Spiruromorpha</taxon>
        <taxon>Filarioidea</taxon>
        <taxon>Onchocercidae</taxon>
        <taxon>Wuchereria</taxon>
    </lineage>
</organism>
<dbReference type="EMBL" id="UYWW01000140">
    <property type="protein sequence ID" value="VDM07447.1"/>
    <property type="molecule type" value="Genomic_DNA"/>
</dbReference>
<name>A0A3P7DS63_WUCBA</name>
<evidence type="ECO:0000313" key="2">
    <source>
        <dbReference type="Proteomes" id="UP000270924"/>
    </source>
</evidence>
<proteinExistence type="predicted"/>
<dbReference type="AlphaFoldDB" id="A0A3P7DS63"/>
<accession>A0A3P7DS63</accession>
<protein>
    <submittedName>
        <fullName evidence="1">Uncharacterized protein</fullName>
    </submittedName>
</protein>
<dbReference type="InParanoid" id="A0A3P7DS63"/>
<gene>
    <name evidence="1" type="ORF">WBA_LOCUS833</name>
</gene>
<reference evidence="1 2" key="1">
    <citation type="submission" date="2018-11" db="EMBL/GenBank/DDBJ databases">
        <authorList>
            <consortium name="Pathogen Informatics"/>
        </authorList>
    </citation>
    <scope>NUCLEOTIDE SEQUENCE [LARGE SCALE GENOMIC DNA]</scope>
</reference>
<sequence>MTRKGRKLADKQLSLGQRTRQLRSSLPAFLTTVTDIRHVFMHANTFRLSVIPFRIALISVYSVVTKYLHSCK</sequence>